<dbReference type="GO" id="GO:0004518">
    <property type="term" value="F:nuclease activity"/>
    <property type="evidence" value="ECO:0007669"/>
    <property type="project" value="UniProtKB-KW"/>
</dbReference>
<dbReference type="GO" id="GO:0005829">
    <property type="term" value="C:cytosol"/>
    <property type="evidence" value="ECO:0007669"/>
    <property type="project" value="TreeGrafter"/>
</dbReference>
<keyword evidence="4 5" id="KW-0378">Hydrolase</keyword>
<name>A0A517QRI5_9PLAN</name>
<dbReference type="Pfam" id="PF03652">
    <property type="entry name" value="RuvX"/>
    <property type="match status" value="1"/>
</dbReference>
<dbReference type="Gene3D" id="3.30.420.140">
    <property type="entry name" value="YqgF/RNase H-like domain"/>
    <property type="match status" value="1"/>
</dbReference>
<comment type="similarity">
    <text evidence="5">Belongs to the YqgF HJR family.</text>
</comment>
<dbReference type="GO" id="GO:0016788">
    <property type="term" value="F:hydrolase activity, acting on ester bonds"/>
    <property type="evidence" value="ECO:0007669"/>
    <property type="project" value="UniProtKB-UniRule"/>
</dbReference>
<feature type="region of interest" description="Disordered" evidence="6">
    <location>
        <begin position="153"/>
        <end position="175"/>
    </location>
</feature>
<dbReference type="RefSeq" id="WP_145201874.1">
    <property type="nucleotide sequence ID" value="NZ_CP036267.1"/>
</dbReference>
<keyword evidence="9" id="KW-1185">Reference proteome</keyword>
<evidence type="ECO:0000256" key="2">
    <source>
        <dbReference type="ARBA" id="ARBA00022517"/>
    </source>
</evidence>
<dbReference type="InterPro" id="IPR006641">
    <property type="entry name" value="YqgF/RNaseH-like_dom"/>
</dbReference>
<protein>
    <recommendedName>
        <fullName evidence="5">Putative pre-16S rRNA nuclease</fullName>
        <ecNumber evidence="5">3.1.-.-</ecNumber>
    </recommendedName>
</protein>
<dbReference type="PANTHER" id="PTHR33317">
    <property type="entry name" value="POLYNUCLEOTIDYL TRANSFERASE, RIBONUCLEASE H-LIKE SUPERFAMILY PROTEIN"/>
    <property type="match status" value="1"/>
</dbReference>
<dbReference type="CDD" id="cd16964">
    <property type="entry name" value="YqgF"/>
    <property type="match status" value="1"/>
</dbReference>
<dbReference type="KEGG" id="tpol:Mal48_35020"/>
<dbReference type="GO" id="GO:0000967">
    <property type="term" value="P:rRNA 5'-end processing"/>
    <property type="evidence" value="ECO:0007669"/>
    <property type="project" value="UniProtKB-UniRule"/>
</dbReference>
<dbReference type="OrthoDB" id="9790539at2"/>
<comment type="subcellular location">
    <subcellularLocation>
        <location evidence="5">Cytoplasm</location>
    </subcellularLocation>
</comment>
<dbReference type="InterPro" id="IPR012337">
    <property type="entry name" value="RNaseH-like_sf"/>
</dbReference>
<keyword evidence="3 5" id="KW-0540">Nuclease</keyword>
<proteinExistence type="inferred from homology"/>
<dbReference type="AlphaFoldDB" id="A0A517QRI5"/>
<dbReference type="EC" id="3.1.-.-" evidence="5"/>
<feature type="domain" description="YqgF/RNase H-like" evidence="7">
    <location>
        <begin position="14"/>
        <end position="115"/>
    </location>
</feature>
<dbReference type="NCBIfam" id="TIGR00250">
    <property type="entry name" value="RNAse_H_YqgF"/>
    <property type="match status" value="1"/>
</dbReference>
<dbReference type="SUPFAM" id="SSF53098">
    <property type="entry name" value="Ribonuclease H-like"/>
    <property type="match status" value="1"/>
</dbReference>
<dbReference type="InterPro" id="IPR005227">
    <property type="entry name" value="YqgF"/>
</dbReference>
<feature type="compositionally biased region" description="Acidic residues" evidence="6">
    <location>
        <begin position="161"/>
        <end position="175"/>
    </location>
</feature>
<evidence type="ECO:0000256" key="3">
    <source>
        <dbReference type="ARBA" id="ARBA00022722"/>
    </source>
</evidence>
<dbReference type="SMART" id="SM00732">
    <property type="entry name" value="YqgFc"/>
    <property type="match status" value="1"/>
</dbReference>
<evidence type="ECO:0000313" key="9">
    <source>
        <dbReference type="Proteomes" id="UP000315724"/>
    </source>
</evidence>
<keyword evidence="1 5" id="KW-0963">Cytoplasm</keyword>
<reference evidence="8 9" key="1">
    <citation type="submission" date="2019-02" db="EMBL/GenBank/DDBJ databases">
        <title>Deep-cultivation of Planctomycetes and their phenomic and genomic characterization uncovers novel biology.</title>
        <authorList>
            <person name="Wiegand S."/>
            <person name="Jogler M."/>
            <person name="Boedeker C."/>
            <person name="Pinto D."/>
            <person name="Vollmers J."/>
            <person name="Rivas-Marin E."/>
            <person name="Kohn T."/>
            <person name="Peeters S.H."/>
            <person name="Heuer A."/>
            <person name="Rast P."/>
            <person name="Oberbeckmann S."/>
            <person name="Bunk B."/>
            <person name="Jeske O."/>
            <person name="Meyerdierks A."/>
            <person name="Storesund J.E."/>
            <person name="Kallscheuer N."/>
            <person name="Luecker S."/>
            <person name="Lage O.M."/>
            <person name="Pohl T."/>
            <person name="Merkel B.J."/>
            <person name="Hornburger P."/>
            <person name="Mueller R.-W."/>
            <person name="Bruemmer F."/>
            <person name="Labrenz M."/>
            <person name="Spormann A.M."/>
            <person name="Op den Camp H."/>
            <person name="Overmann J."/>
            <person name="Amann R."/>
            <person name="Jetten M.S.M."/>
            <person name="Mascher T."/>
            <person name="Medema M.H."/>
            <person name="Devos D.P."/>
            <person name="Kaster A.-K."/>
            <person name="Ovreas L."/>
            <person name="Rohde M."/>
            <person name="Galperin M.Y."/>
            <person name="Jogler C."/>
        </authorList>
    </citation>
    <scope>NUCLEOTIDE SEQUENCE [LARGE SCALE GENOMIC DNA]</scope>
    <source>
        <strain evidence="8 9">Mal48</strain>
    </source>
</reference>
<dbReference type="Proteomes" id="UP000315724">
    <property type="component" value="Chromosome"/>
</dbReference>
<comment type="function">
    <text evidence="5">Could be a nuclease involved in processing of the 5'-end of pre-16S rRNA.</text>
</comment>
<dbReference type="PANTHER" id="PTHR33317:SF4">
    <property type="entry name" value="POLYNUCLEOTIDYL TRANSFERASE, RIBONUCLEASE H-LIKE SUPERFAMILY PROTEIN"/>
    <property type="match status" value="1"/>
</dbReference>
<gene>
    <name evidence="8" type="primary">yrrK</name>
    <name evidence="8" type="ORF">Mal48_35020</name>
</gene>
<evidence type="ECO:0000313" key="8">
    <source>
        <dbReference type="EMBL" id="QDT34242.1"/>
    </source>
</evidence>
<evidence type="ECO:0000259" key="7">
    <source>
        <dbReference type="SMART" id="SM00732"/>
    </source>
</evidence>
<dbReference type="EMBL" id="CP036267">
    <property type="protein sequence ID" value="QDT34242.1"/>
    <property type="molecule type" value="Genomic_DNA"/>
</dbReference>
<evidence type="ECO:0000256" key="6">
    <source>
        <dbReference type="SAM" id="MobiDB-lite"/>
    </source>
</evidence>
<sequence>MSSDTINEDFPREGQLLGVDYGTVRVGLAISTREQNIASPLEIYNRRSEHQDGKYFAELVADYRIKGLVVGLPMHVNGEEGESARHAREYGHWLAEVTGGLPILFWDERYTSAVAEDHLIGVDLTRKQRKKRLDMIAAQIILQAYLDTTAKREQIAREEAESSEQDEEDETTADS</sequence>
<accession>A0A517QRI5</accession>
<dbReference type="HAMAP" id="MF_00651">
    <property type="entry name" value="Nuclease_YqgF"/>
    <property type="match status" value="1"/>
</dbReference>
<evidence type="ECO:0000256" key="4">
    <source>
        <dbReference type="ARBA" id="ARBA00022801"/>
    </source>
</evidence>
<keyword evidence="2 5" id="KW-0690">Ribosome biogenesis</keyword>
<organism evidence="8 9">
    <name type="scientific">Thalassoglobus polymorphus</name>
    <dbReference type="NCBI Taxonomy" id="2527994"/>
    <lineage>
        <taxon>Bacteria</taxon>
        <taxon>Pseudomonadati</taxon>
        <taxon>Planctomycetota</taxon>
        <taxon>Planctomycetia</taxon>
        <taxon>Planctomycetales</taxon>
        <taxon>Planctomycetaceae</taxon>
        <taxon>Thalassoglobus</taxon>
    </lineage>
</organism>
<evidence type="ECO:0000256" key="5">
    <source>
        <dbReference type="HAMAP-Rule" id="MF_00651"/>
    </source>
</evidence>
<evidence type="ECO:0000256" key="1">
    <source>
        <dbReference type="ARBA" id="ARBA00022490"/>
    </source>
</evidence>
<dbReference type="InterPro" id="IPR037027">
    <property type="entry name" value="YqgF/RNaseH-like_dom_sf"/>
</dbReference>